<dbReference type="Proteomes" id="UP001589646">
    <property type="component" value="Unassembled WGS sequence"/>
</dbReference>
<reference evidence="1 2" key="1">
    <citation type="submission" date="2024-09" db="EMBL/GenBank/DDBJ databases">
        <authorList>
            <person name="Sun Q."/>
            <person name="Mori K."/>
        </authorList>
    </citation>
    <scope>NUCLEOTIDE SEQUENCE [LARGE SCALE GENOMIC DNA]</scope>
    <source>
        <strain evidence="1 2">JCM 3323</strain>
    </source>
</reference>
<organism evidence="1 2">
    <name type="scientific">Nonomuraea roseola</name>
    <dbReference type="NCBI Taxonomy" id="46179"/>
    <lineage>
        <taxon>Bacteria</taxon>
        <taxon>Bacillati</taxon>
        <taxon>Actinomycetota</taxon>
        <taxon>Actinomycetes</taxon>
        <taxon>Streptosporangiales</taxon>
        <taxon>Streptosporangiaceae</taxon>
        <taxon>Nonomuraea</taxon>
    </lineage>
</organism>
<dbReference type="Gene3D" id="1.20.1290.10">
    <property type="entry name" value="AhpD-like"/>
    <property type="match status" value="1"/>
</dbReference>
<dbReference type="PANTHER" id="PTHR34846:SF10">
    <property type="entry name" value="CYTOPLASMIC PROTEIN"/>
    <property type="match status" value="1"/>
</dbReference>
<proteinExistence type="predicted"/>
<gene>
    <name evidence="1" type="ORF">ACFFRN_05065</name>
</gene>
<dbReference type="InterPro" id="IPR029032">
    <property type="entry name" value="AhpD-like"/>
</dbReference>
<keyword evidence="2" id="KW-1185">Reference proteome</keyword>
<dbReference type="SUPFAM" id="SSF69118">
    <property type="entry name" value="AhpD-like"/>
    <property type="match status" value="1"/>
</dbReference>
<name>A0ABV5PS07_9ACTN</name>
<accession>A0ABV5PS07</accession>
<comment type="caution">
    <text evidence="1">The sequence shown here is derived from an EMBL/GenBank/DDBJ whole genome shotgun (WGS) entry which is preliminary data.</text>
</comment>
<evidence type="ECO:0000313" key="2">
    <source>
        <dbReference type="Proteomes" id="UP001589646"/>
    </source>
</evidence>
<protein>
    <submittedName>
        <fullName evidence="1">Carboxymuconolactone decarboxylase family protein</fullName>
    </submittedName>
</protein>
<dbReference type="RefSeq" id="WP_346122703.1">
    <property type="nucleotide sequence ID" value="NZ_BAAAXC010000014.1"/>
</dbReference>
<dbReference type="EMBL" id="JBHMCE010000002">
    <property type="protein sequence ID" value="MFB9525982.1"/>
    <property type="molecule type" value="Genomic_DNA"/>
</dbReference>
<dbReference type="PANTHER" id="PTHR34846">
    <property type="entry name" value="4-CARBOXYMUCONOLACTONE DECARBOXYLASE FAMILY PROTEIN (AFU_ORTHOLOGUE AFUA_6G11590)"/>
    <property type="match status" value="1"/>
</dbReference>
<evidence type="ECO:0000313" key="1">
    <source>
        <dbReference type="EMBL" id="MFB9525982.1"/>
    </source>
</evidence>
<sequence>MALLASVMHGVSAAKIEAVSAWRDSDLFSDVERLILAYAEAMTDTSPTVTDNMISGLLVHLTEPQLVELTTAIAFENQRARTFAALGLTAQGFKEHCDVRRR</sequence>